<protein>
    <submittedName>
        <fullName evidence="1">Uncharacterized protein</fullName>
    </submittedName>
</protein>
<keyword evidence="2" id="KW-1185">Reference proteome</keyword>
<dbReference type="EMBL" id="NPKH01000023">
    <property type="protein sequence ID" value="PAP93973.1"/>
    <property type="molecule type" value="Genomic_DNA"/>
</dbReference>
<name>A0A271KDX9_9HYPH</name>
<organism evidence="1 2">
    <name type="scientific">Mesorhizobium wenxiniae</name>
    <dbReference type="NCBI Taxonomy" id="2014805"/>
    <lineage>
        <taxon>Bacteria</taxon>
        <taxon>Pseudomonadati</taxon>
        <taxon>Pseudomonadota</taxon>
        <taxon>Alphaproteobacteria</taxon>
        <taxon>Hyphomicrobiales</taxon>
        <taxon>Phyllobacteriaceae</taxon>
        <taxon>Mesorhizobium</taxon>
    </lineage>
</organism>
<dbReference type="Proteomes" id="UP000215931">
    <property type="component" value="Unassembled WGS sequence"/>
</dbReference>
<gene>
    <name evidence="1" type="ORF">CIT31_16535</name>
</gene>
<proteinExistence type="predicted"/>
<evidence type="ECO:0000313" key="1">
    <source>
        <dbReference type="EMBL" id="PAP93973.1"/>
    </source>
</evidence>
<reference evidence="1 2" key="1">
    <citation type="submission" date="2017-08" db="EMBL/GenBank/DDBJ databases">
        <title>Mesorhizobium wenxinae sp. nov., a novel rhizobial species isolated from root nodules of chickpea (Cicer arietinum L.).</title>
        <authorList>
            <person name="Zhang J."/>
        </authorList>
    </citation>
    <scope>NUCLEOTIDE SEQUENCE [LARGE SCALE GENOMIC DNA]</scope>
    <source>
        <strain evidence="2">WYCCWR 10019</strain>
    </source>
</reference>
<accession>A0A271KDX9</accession>
<evidence type="ECO:0000313" key="2">
    <source>
        <dbReference type="Proteomes" id="UP000215931"/>
    </source>
</evidence>
<dbReference type="AlphaFoldDB" id="A0A271KDX9"/>
<sequence length="66" mass="7678">MDMSDIDIPKDSVITDLEPGNYYGNLAVAARPDGKFYWSVENYNGHDWSIIPEYLYQAIMRHHSEQ</sequence>
<comment type="caution">
    <text evidence="1">The sequence shown here is derived from an EMBL/GenBank/DDBJ whole genome shotgun (WGS) entry which is preliminary data.</text>
</comment>